<dbReference type="InterPro" id="IPR041711">
    <property type="entry name" value="Met-tRNA-FMT_N"/>
</dbReference>
<dbReference type="InterPro" id="IPR044135">
    <property type="entry name" value="Met-tRNA-FMT_C"/>
</dbReference>
<dbReference type="PANTHER" id="PTHR11138:SF5">
    <property type="entry name" value="METHIONYL-TRNA FORMYLTRANSFERASE, MITOCHONDRIAL"/>
    <property type="match status" value="1"/>
</dbReference>
<dbReference type="EC" id="2.1.2.9" evidence="2 5"/>
<feature type="domain" description="Formyl transferase C-terminal" evidence="7">
    <location>
        <begin position="200"/>
        <end position="297"/>
    </location>
</feature>
<comment type="caution">
    <text evidence="8">The sequence shown here is derived from an EMBL/GenBank/DDBJ whole genome shotgun (WGS) entry which is preliminary data.</text>
</comment>
<dbReference type="NCBIfam" id="TIGR00460">
    <property type="entry name" value="fmt"/>
    <property type="match status" value="1"/>
</dbReference>
<name>A0ABS4KDL0_9FIRM</name>
<dbReference type="SUPFAM" id="SSF50486">
    <property type="entry name" value="FMT C-terminal domain-like"/>
    <property type="match status" value="1"/>
</dbReference>
<evidence type="ECO:0000256" key="1">
    <source>
        <dbReference type="ARBA" id="ARBA00010699"/>
    </source>
</evidence>
<keyword evidence="9" id="KW-1185">Reference proteome</keyword>
<evidence type="ECO:0000259" key="6">
    <source>
        <dbReference type="Pfam" id="PF00551"/>
    </source>
</evidence>
<evidence type="ECO:0000259" key="7">
    <source>
        <dbReference type="Pfam" id="PF02911"/>
    </source>
</evidence>
<dbReference type="Proteomes" id="UP001519306">
    <property type="component" value="Unassembled WGS sequence"/>
</dbReference>
<dbReference type="CDD" id="cd08704">
    <property type="entry name" value="Met_tRNA_FMT_C"/>
    <property type="match status" value="1"/>
</dbReference>
<dbReference type="Pfam" id="PF02911">
    <property type="entry name" value="Formyl_trans_C"/>
    <property type="match status" value="1"/>
</dbReference>
<comment type="catalytic activity">
    <reaction evidence="5">
        <text>L-methionyl-tRNA(fMet) + (6R)-10-formyltetrahydrofolate = N-formyl-L-methionyl-tRNA(fMet) + (6S)-5,6,7,8-tetrahydrofolate + H(+)</text>
        <dbReference type="Rhea" id="RHEA:24380"/>
        <dbReference type="Rhea" id="RHEA-COMP:9952"/>
        <dbReference type="Rhea" id="RHEA-COMP:9953"/>
        <dbReference type="ChEBI" id="CHEBI:15378"/>
        <dbReference type="ChEBI" id="CHEBI:57453"/>
        <dbReference type="ChEBI" id="CHEBI:78530"/>
        <dbReference type="ChEBI" id="CHEBI:78844"/>
        <dbReference type="ChEBI" id="CHEBI:195366"/>
        <dbReference type="EC" id="2.1.2.9"/>
    </reaction>
</comment>
<evidence type="ECO:0000256" key="5">
    <source>
        <dbReference type="HAMAP-Rule" id="MF_00182"/>
    </source>
</evidence>
<keyword evidence="4 5" id="KW-0648">Protein biosynthesis</keyword>
<reference evidence="8 9" key="1">
    <citation type="submission" date="2021-03" db="EMBL/GenBank/DDBJ databases">
        <title>Genomic Encyclopedia of Type Strains, Phase IV (KMG-IV): sequencing the most valuable type-strain genomes for metagenomic binning, comparative biology and taxonomic classification.</title>
        <authorList>
            <person name="Goeker M."/>
        </authorList>
    </citation>
    <scope>NUCLEOTIDE SEQUENCE [LARGE SCALE GENOMIC DNA]</scope>
    <source>
        <strain evidence="8 9">DSM 27563</strain>
    </source>
</reference>
<dbReference type="InterPro" id="IPR005794">
    <property type="entry name" value="Fmt"/>
</dbReference>
<evidence type="ECO:0000313" key="8">
    <source>
        <dbReference type="EMBL" id="MBP2025848.1"/>
    </source>
</evidence>
<comment type="similarity">
    <text evidence="1 5">Belongs to the Fmt family.</text>
</comment>
<evidence type="ECO:0000313" key="9">
    <source>
        <dbReference type="Proteomes" id="UP001519306"/>
    </source>
</evidence>
<dbReference type="CDD" id="cd08646">
    <property type="entry name" value="FMT_core_Met-tRNA-FMT_N"/>
    <property type="match status" value="1"/>
</dbReference>
<evidence type="ECO:0000256" key="4">
    <source>
        <dbReference type="ARBA" id="ARBA00022917"/>
    </source>
</evidence>
<comment type="function">
    <text evidence="5">Attaches a formyl group to the free amino group of methionyl-tRNA(fMet). The formyl group appears to play a dual role in the initiator identity of N-formylmethionyl-tRNA by promoting its recognition by IF2 and preventing the misappropriation of this tRNA by the elongation apparatus.</text>
</comment>
<gene>
    <name evidence="5" type="primary">fmt</name>
    <name evidence="8" type="ORF">J2Z71_001397</name>
</gene>
<protein>
    <recommendedName>
        <fullName evidence="2 5">Methionyl-tRNA formyltransferase</fullName>
        <ecNumber evidence="2 5">2.1.2.9</ecNumber>
    </recommendedName>
</protein>
<dbReference type="Pfam" id="PF00551">
    <property type="entry name" value="Formyl_trans_N"/>
    <property type="match status" value="1"/>
</dbReference>
<keyword evidence="3 5" id="KW-0808">Transferase</keyword>
<evidence type="ECO:0000256" key="3">
    <source>
        <dbReference type="ARBA" id="ARBA00022679"/>
    </source>
</evidence>
<dbReference type="Gene3D" id="3.40.50.12230">
    <property type="match status" value="1"/>
</dbReference>
<dbReference type="PANTHER" id="PTHR11138">
    <property type="entry name" value="METHIONYL-TRNA FORMYLTRANSFERASE"/>
    <property type="match status" value="1"/>
</dbReference>
<feature type="binding site" evidence="5">
    <location>
        <begin position="107"/>
        <end position="110"/>
    </location>
    <ligand>
        <name>(6S)-5,6,7,8-tetrahydrofolate</name>
        <dbReference type="ChEBI" id="CHEBI:57453"/>
    </ligand>
</feature>
<dbReference type="InterPro" id="IPR005793">
    <property type="entry name" value="Formyl_trans_C"/>
</dbReference>
<sequence length="306" mass="33998">MNIVFMGTPEIANPILEALDENYNVTLVVTQEDKKKGRGKKLLPPPVKVKAEELGIPVFQPKSINTEESIEKLKSENADLFIVIAYGQILKEDVLNIPKQCINIHASILPKLRGAAPINWAIINGEKESGVSIMQMERGLDSGDVALVKKVNIESLNAEELESEISRLGAEAIVEFIESYKKDEAVFVPQNHDEATYAPKIDKETGYINFKEMNTKEILDLVRGLYPAPAASAVYKDIRFKILEAKEVESEDGNLAGEILDSNKKLIVKTKDSAISIEKIQFPGKKAMNIKSYLAGNDFEEKIILE</sequence>
<dbReference type="InterPro" id="IPR036477">
    <property type="entry name" value="Formyl_transf_N_sf"/>
</dbReference>
<evidence type="ECO:0000256" key="2">
    <source>
        <dbReference type="ARBA" id="ARBA00012261"/>
    </source>
</evidence>
<dbReference type="HAMAP" id="MF_00182">
    <property type="entry name" value="Formyl_trans"/>
    <property type="match status" value="1"/>
</dbReference>
<dbReference type="InterPro" id="IPR011034">
    <property type="entry name" value="Formyl_transferase-like_C_sf"/>
</dbReference>
<dbReference type="GO" id="GO:0004479">
    <property type="term" value="F:methionyl-tRNA formyltransferase activity"/>
    <property type="evidence" value="ECO:0007669"/>
    <property type="project" value="UniProtKB-EC"/>
</dbReference>
<dbReference type="EMBL" id="JAGGLJ010000013">
    <property type="protein sequence ID" value="MBP2025848.1"/>
    <property type="molecule type" value="Genomic_DNA"/>
</dbReference>
<dbReference type="SUPFAM" id="SSF53328">
    <property type="entry name" value="Formyltransferase"/>
    <property type="match status" value="1"/>
</dbReference>
<accession>A0ABS4KDL0</accession>
<organism evidence="8 9">
    <name type="scientific">Peptoniphilus stercorisuis</name>
    <dbReference type="NCBI Taxonomy" id="1436965"/>
    <lineage>
        <taxon>Bacteria</taxon>
        <taxon>Bacillati</taxon>
        <taxon>Bacillota</taxon>
        <taxon>Tissierellia</taxon>
        <taxon>Tissierellales</taxon>
        <taxon>Peptoniphilaceae</taxon>
        <taxon>Peptoniphilus</taxon>
    </lineage>
</organism>
<feature type="domain" description="Formyl transferase N-terminal" evidence="6">
    <location>
        <begin position="1"/>
        <end position="175"/>
    </location>
</feature>
<dbReference type="RefSeq" id="WP_210061433.1">
    <property type="nucleotide sequence ID" value="NZ_JAGGLJ010000013.1"/>
</dbReference>
<dbReference type="InterPro" id="IPR002376">
    <property type="entry name" value="Formyl_transf_N"/>
</dbReference>
<proteinExistence type="inferred from homology"/>